<evidence type="ECO:0000256" key="1">
    <source>
        <dbReference type="ARBA" id="ARBA00008403"/>
    </source>
</evidence>
<protein>
    <submittedName>
        <fullName evidence="4">Dehydrin</fullName>
    </submittedName>
</protein>
<dbReference type="AlphaFoldDB" id="A0A392QHQ0"/>
<proteinExistence type="inferred from homology"/>
<reference evidence="4 5" key="1">
    <citation type="journal article" date="2018" name="Front. Plant Sci.">
        <title>Red Clover (Trifolium pratense) and Zigzag Clover (T. medium) - A Picture of Genomic Similarities and Differences.</title>
        <authorList>
            <person name="Dluhosova J."/>
            <person name="Istvanek J."/>
            <person name="Nedelnik J."/>
            <person name="Repkova J."/>
        </authorList>
    </citation>
    <scope>NUCLEOTIDE SEQUENCE [LARGE SCALE GENOMIC DNA]</scope>
    <source>
        <strain evidence="5">cv. 10/8</strain>
        <tissue evidence="4">Leaf</tissue>
    </source>
</reference>
<dbReference type="GO" id="GO:0005829">
    <property type="term" value="C:cytosol"/>
    <property type="evidence" value="ECO:0007669"/>
    <property type="project" value="TreeGrafter"/>
</dbReference>
<dbReference type="Pfam" id="PF00257">
    <property type="entry name" value="Dehydrin"/>
    <property type="match status" value="1"/>
</dbReference>
<feature type="compositionally biased region" description="Basic and acidic residues" evidence="3">
    <location>
        <begin position="18"/>
        <end position="34"/>
    </location>
</feature>
<dbReference type="EMBL" id="LXQA010135966">
    <property type="protein sequence ID" value="MCI23417.1"/>
    <property type="molecule type" value="Genomic_DNA"/>
</dbReference>
<feature type="compositionally biased region" description="Basic and acidic residues" evidence="3">
    <location>
        <begin position="48"/>
        <end position="73"/>
    </location>
</feature>
<dbReference type="PANTHER" id="PTHR33346:SF5">
    <property type="entry name" value="DEHYDRIN LEA-RELATED"/>
    <property type="match status" value="1"/>
</dbReference>
<dbReference type="GO" id="GO:0009414">
    <property type="term" value="P:response to water deprivation"/>
    <property type="evidence" value="ECO:0007669"/>
    <property type="project" value="UniProtKB-ARBA"/>
</dbReference>
<feature type="region of interest" description="Disordered" evidence="3">
    <location>
        <begin position="1"/>
        <end position="73"/>
    </location>
</feature>
<dbReference type="InterPro" id="IPR000167">
    <property type="entry name" value="Dehydrin"/>
</dbReference>
<keyword evidence="5" id="KW-1185">Reference proteome</keyword>
<evidence type="ECO:0000256" key="3">
    <source>
        <dbReference type="SAM" id="MobiDB-lite"/>
    </source>
</evidence>
<dbReference type="InterPro" id="IPR030513">
    <property type="entry name" value="Dehydrin_CS"/>
</dbReference>
<dbReference type="Proteomes" id="UP000265520">
    <property type="component" value="Unassembled WGS sequence"/>
</dbReference>
<comment type="similarity">
    <text evidence="1 2">Belongs to the plant dehydrin family.</text>
</comment>
<evidence type="ECO:0000313" key="4">
    <source>
        <dbReference type="EMBL" id="MCI23417.1"/>
    </source>
</evidence>
<name>A0A392QHQ0_9FABA</name>
<dbReference type="PANTHER" id="PTHR33346">
    <property type="entry name" value="DEHYDRIN XERO 2-RELATED"/>
    <property type="match status" value="1"/>
</dbReference>
<organism evidence="4 5">
    <name type="scientific">Trifolium medium</name>
    <dbReference type="NCBI Taxonomy" id="97028"/>
    <lineage>
        <taxon>Eukaryota</taxon>
        <taxon>Viridiplantae</taxon>
        <taxon>Streptophyta</taxon>
        <taxon>Embryophyta</taxon>
        <taxon>Tracheophyta</taxon>
        <taxon>Spermatophyta</taxon>
        <taxon>Magnoliopsida</taxon>
        <taxon>eudicotyledons</taxon>
        <taxon>Gunneridae</taxon>
        <taxon>Pentapetalae</taxon>
        <taxon>rosids</taxon>
        <taxon>fabids</taxon>
        <taxon>Fabales</taxon>
        <taxon>Fabaceae</taxon>
        <taxon>Papilionoideae</taxon>
        <taxon>50 kb inversion clade</taxon>
        <taxon>NPAAA clade</taxon>
        <taxon>Hologalegina</taxon>
        <taxon>IRL clade</taxon>
        <taxon>Trifolieae</taxon>
        <taxon>Trifolium</taxon>
    </lineage>
</organism>
<evidence type="ECO:0000256" key="2">
    <source>
        <dbReference type="RuleBase" id="RU003995"/>
    </source>
</evidence>
<accession>A0A392QHQ0</accession>
<evidence type="ECO:0000313" key="5">
    <source>
        <dbReference type="Proteomes" id="UP000265520"/>
    </source>
</evidence>
<comment type="caution">
    <text evidence="4">The sequence shown here is derived from an EMBL/GenBank/DDBJ whole genome shotgun (WGS) entry which is preliminary data.</text>
</comment>
<dbReference type="GO" id="GO:0009631">
    <property type="term" value="P:cold acclimation"/>
    <property type="evidence" value="ECO:0007669"/>
    <property type="project" value="TreeGrafter"/>
</dbReference>
<dbReference type="PROSITE" id="PS00823">
    <property type="entry name" value="DEHYDRIN_2"/>
    <property type="match status" value="1"/>
</dbReference>
<feature type="compositionally biased region" description="Low complexity" evidence="3">
    <location>
        <begin position="37"/>
        <end position="47"/>
    </location>
</feature>
<dbReference type="GO" id="GO:0009737">
    <property type="term" value="P:response to abscisic acid"/>
    <property type="evidence" value="ECO:0007669"/>
    <property type="project" value="TreeGrafter"/>
</dbReference>
<sequence>MKSEDDGQGGRRKKKGVKDKVKEKIPGVGGKDHNSQTTTAPAATATHHPAEPTHEKKGILDKIKEKLPGHHNH</sequence>